<proteinExistence type="predicted"/>
<evidence type="ECO:0000313" key="2">
    <source>
        <dbReference type="EMBL" id="KAF2441825.1"/>
    </source>
</evidence>
<name>A0A9P4PD57_9PLEO</name>
<dbReference type="Proteomes" id="UP000799764">
    <property type="component" value="Unassembled WGS sequence"/>
</dbReference>
<sequence length="136" mass="14043">MCFTLVSILAGLAVVNAFPVAMPNRDGPAATVTASWVTNEPTATITASLVGDEPTATITASLVGDEPTATITASWVGDEPTTTVIASEVEATGYYTGYTGFPGYTGYTATVEAVARETAPVNYRFTPGGNIVLEQE</sequence>
<accession>A0A9P4PD57</accession>
<reference evidence="2" key="1">
    <citation type="journal article" date="2020" name="Stud. Mycol.">
        <title>101 Dothideomycetes genomes: a test case for predicting lifestyles and emergence of pathogens.</title>
        <authorList>
            <person name="Haridas S."/>
            <person name="Albert R."/>
            <person name="Binder M."/>
            <person name="Bloem J."/>
            <person name="Labutti K."/>
            <person name="Salamov A."/>
            <person name="Andreopoulos B."/>
            <person name="Baker S."/>
            <person name="Barry K."/>
            <person name="Bills G."/>
            <person name="Bluhm B."/>
            <person name="Cannon C."/>
            <person name="Castanera R."/>
            <person name="Culley D."/>
            <person name="Daum C."/>
            <person name="Ezra D."/>
            <person name="Gonzalez J."/>
            <person name="Henrissat B."/>
            <person name="Kuo A."/>
            <person name="Liang C."/>
            <person name="Lipzen A."/>
            <person name="Lutzoni F."/>
            <person name="Magnuson J."/>
            <person name="Mondo S."/>
            <person name="Nolan M."/>
            <person name="Ohm R."/>
            <person name="Pangilinan J."/>
            <person name="Park H.-J."/>
            <person name="Ramirez L."/>
            <person name="Alfaro M."/>
            <person name="Sun H."/>
            <person name="Tritt A."/>
            <person name="Yoshinaga Y."/>
            <person name="Zwiers L.-H."/>
            <person name="Turgeon B."/>
            <person name="Goodwin S."/>
            <person name="Spatafora J."/>
            <person name="Crous P."/>
            <person name="Grigoriev I."/>
        </authorList>
    </citation>
    <scope>NUCLEOTIDE SEQUENCE</scope>
    <source>
        <strain evidence="2">CBS 690.94</strain>
    </source>
</reference>
<gene>
    <name evidence="2" type="ORF">P171DRAFT_434437</name>
</gene>
<evidence type="ECO:0000313" key="3">
    <source>
        <dbReference type="Proteomes" id="UP000799764"/>
    </source>
</evidence>
<feature type="signal peptide" evidence="1">
    <location>
        <begin position="1"/>
        <end position="17"/>
    </location>
</feature>
<comment type="caution">
    <text evidence="2">The sequence shown here is derived from an EMBL/GenBank/DDBJ whole genome shotgun (WGS) entry which is preliminary data.</text>
</comment>
<keyword evidence="3" id="KW-1185">Reference proteome</keyword>
<feature type="chain" id="PRO_5040507804" evidence="1">
    <location>
        <begin position="18"/>
        <end position="136"/>
    </location>
</feature>
<organism evidence="2 3">
    <name type="scientific">Karstenula rhodostoma CBS 690.94</name>
    <dbReference type="NCBI Taxonomy" id="1392251"/>
    <lineage>
        <taxon>Eukaryota</taxon>
        <taxon>Fungi</taxon>
        <taxon>Dikarya</taxon>
        <taxon>Ascomycota</taxon>
        <taxon>Pezizomycotina</taxon>
        <taxon>Dothideomycetes</taxon>
        <taxon>Pleosporomycetidae</taxon>
        <taxon>Pleosporales</taxon>
        <taxon>Massarineae</taxon>
        <taxon>Didymosphaeriaceae</taxon>
        <taxon>Karstenula</taxon>
    </lineage>
</organism>
<evidence type="ECO:0000256" key="1">
    <source>
        <dbReference type="SAM" id="SignalP"/>
    </source>
</evidence>
<protein>
    <submittedName>
        <fullName evidence="2">Uncharacterized protein</fullName>
    </submittedName>
</protein>
<keyword evidence="1" id="KW-0732">Signal</keyword>
<dbReference type="AlphaFoldDB" id="A0A9P4PD57"/>
<dbReference type="EMBL" id="MU001505">
    <property type="protein sequence ID" value="KAF2441825.1"/>
    <property type="molecule type" value="Genomic_DNA"/>
</dbReference>